<evidence type="ECO:0000256" key="3">
    <source>
        <dbReference type="ARBA" id="ARBA00022723"/>
    </source>
</evidence>
<dbReference type="PROSITE" id="PS50089">
    <property type="entry name" value="ZF_RING_2"/>
    <property type="match status" value="1"/>
</dbReference>
<dbReference type="GO" id="GO:0005680">
    <property type="term" value="C:anaphase-promoting complex"/>
    <property type="evidence" value="ECO:0007669"/>
    <property type="project" value="InterPro"/>
</dbReference>
<keyword evidence="8" id="KW-0131">Cell cycle</keyword>
<dbReference type="GO" id="GO:0051301">
    <property type="term" value="P:cell division"/>
    <property type="evidence" value="ECO:0007669"/>
    <property type="project" value="UniProtKB-KW"/>
</dbReference>
<dbReference type="GeneID" id="28989074"/>
<evidence type="ECO:0000256" key="5">
    <source>
        <dbReference type="ARBA" id="ARBA00022776"/>
    </source>
</evidence>
<dbReference type="AlphaFoldDB" id="A0A163AXL1"/>
<dbReference type="RefSeq" id="XP_018294511.1">
    <property type="nucleotide sequence ID" value="XM_018428168.1"/>
</dbReference>
<reference evidence="12" key="1">
    <citation type="submission" date="2015-06" db="EMBL/GenBank/DDBJ databases">
        <title>Expansion of signal transduction pathways in fungi by whole-genome duplication.</title>
        <authorList>
            <consortium name="DOE Joint Genome Institute"/>
            <person name="Corrochano L.M."/>
            <person name="Kuo A."/>
            <person name="Marcet-Houben M."/>
            <person name="Polaino S."/>
            <person name="Salamov A."/>
            <person name="Villalobos J.M."/>
            <person name="Alvarez M.I."/>
            <person name="Avalos J."/>
            <person name="Benito E.P."/>
            <person name="Benoit I."/>
            <person name="Burger G."/>
            <person name="Camino L.P."/>
            <person name="Canovas D."/>
            <person name="Cerda-Olmedo E."/>
            <person name="Cheng J.-F."/>
            <person name="Dominguez A."/>
            <person name="Elias M."/>
            <person name="Eslava A.P."/>
            <person name="Glaser F."/>
            <person name="Grimwood J."/>
            <person name="Gutierrez G."/>
            <person name="Heitman J."/>
            <person name="Henrissat B."/>
            <person name="Iturriaga E.A."/>
            <person name="Lang B.F."/>
            <person name="Lavin J.L."/>
            <person name="Lee S."/>
            <person name="Li W."/>
            <person name="Lindquist E."/>
            <person name="Lopez-Garcia S."/>
            <person name="Luque E.M."/>
            <person name="Marcos A.T."/>
            <person name="Martin J."/>
            <person name="McCluskey K."/>
            <person name="Medina H.R."/>
            <person name="Miralles-Duran A."/>
            <person name="Miyazaki A."/>
            <person name="Munoz-Torres E."/>
            <person name="Oguiza J.A."/>
            <person name="Ohm R."/>
            <person name="Olmedo M."/>
            <person name="Orejas M."/>
            <person name="Ortiz-Castellanos L."/>
            <person name="Pisabarro A.G."/>
            <person name="Rodriguez-Romero J."/>
            <person name="Ruiz-Herrera J."/>
            <person name="Ruiz-Vazquez R."/>
            <person name="Sanz C."/>
            <person name="Schackwitz W."/>
            <person name="Schmutz J."/>
            <person name="Shahriari M."/>
            <person name="Shelest E."/>
            <person name="Silva-Franco F."/>
            <person name="Soanes D."/>
            <person name="Syed K."/>
            <person name="Tagua V.G."/>
            <person name="Talbot N.J."/>
            <person name="Thon M."/>
            <person name="De vries R.P."/>
            <person name="Wiebenga A."/>
            <person name="Yadav J.S."/>
            <person name="Braun E.L."/>
            <person name="Baker S."/>
            <person name="Garre V."/>
            <person name="Horwitz B."/>
            <person name="Torres-Martinez S."/>
            <person name="Idnurm A."/>
            <person name="Herrera-Estrella A."/>
            <person name="Gabaldon T."/>
            <person name="Grigoriev I.V."/>
        </authorList>
    </citation>
    <scope>NUCLEOTIDE SEQUENCE [LARGE SCALE GENOMIC DNA]</scope>
    <source>
        <strain evidence="12">NRRL 1555(-)</strain>
    </source>
</reference>
<keyword evidence="2" id="KW-0132">Cell division</keyword>
<evidence type="ECO:0000256" key="8">
    <source>
        <dbReference type="ARBA" id="ARBA00023306"/>
    </source>
</evidence>
<dbReference type="SUPFAM" id="SSF57850">
    <property type="entry name" value="RING/U-box"/>
    <property type="match status" value="1"/>
</dbReference>
<dbReference type="FunCoup" id="A0A163AXL1">
    <property type="interactions" value="362"/>
</dbReference>
<dbReference type="GO" id="GO:0031145">
    <property type="term" value="P:anaphase-promoting complex-dependent catabolic process"/>
    <property type="evidence" value="ECO:0007669"/>
    <property type="project" value="InterPro"/>
</dbReference>
<dbReference type="STRING" id="763407.A0A163AXL1"/>
<sequence>MKVKVKSWTMAAYWSWNDTNSDVCGICQVEFEGCCPECNMPGDDCPVLWGECSHAFHMHCIMKWLEKATGNPQCPLDRQLWKTATAPSQ</sequence>
<dbReference type="GO" id="GO:0061630">
    <property type="term" value="F:ubiquitin protein ligase activity"/>
    <property type="evidence" value="ECO:0007669"/>
    <property type="project" value="InterPro"/>
</dbReference>
<evidence type="ECO:0000256" key="9">
    <source>
        <dbReference type="PROSITE-ProRule" id="PRU00175"/>
    </source>
</evidence>
<evidence type="ECO:0000256" key="7">
    <source>
        <dbReference type="ARBA" id="ARBA00022833"/>
    </source>
</evidence>
<dbReference type="InterPro" id="IPR051031">
    <property type="entry name" value="RING-box_E3_Ubiquitin_Ligase"/>
</dbReference>
<dbReference type="GO" id="GO:0008270">
    <property type="term" value="F:zinc ion binding"/>
    <property type="evidence" value="ECO:0007669"/>
    <property type="project" value="UniProtKB-KW"/>
</dbReference>
<dbReference type="VEuPathDB" id="FungiDB:PHYBLDRAFT_110497"/>
<dbReference type="OrthoDB" id="1681166at2759"/>
<dbReference type="InterPro" id="IPR024991">
    <property type="entry name" value="RING-H2_APC11"/>
</dbReference>
<evidence type="ECO:0000256" key="4">
    <source>
        <dbReference type="ARBA" id="ARBA00022771"/>
    </source>
</evidence>
<dbReference type="Proteomes" id="UP000077315">
    <property type="component" value="Unassembled WGS sequence"/>
</dbReference>
<organism evidence="11 12">
    <name type="scientific">Phycomyces blakesleeanus (strain ATCC 8743b / DSM 1359 / FGSC 10004 / NBRC 33097 / NRRL 1555)</name>
    <dbReference type="NCBI Taxonomy" id="763407"/>
    <lineage>
        <taxon>Eukaryota</taxon>
        <taxon>Fungi</taxon>
        <taxon>Fungi incertae sedis</taxon>
        <taxon>Mucoromycota</taxon>
        <taxon>Mucoromycotina</taxon>
        <taxon>Mucoromycetes</taxon>
        <taxon>Mucorales</taxon>
        <taxon>Phycomycetaceae</taxon>
        <taxon>Phycomyces</taxon>
    </lineage>
</organism>
<evidence type="ECO:0000256" key="2">
    <source>
        <dbReference type="ARBA" id="ARBA00022618"/>
    </source>
</evidence>
<keyword evidence="6" id="KW-0833">Ubl conjugation pathway</keyword>
<keyword evidence="5" id="KW-0498">Mitosis</keyword>
<keyword evidence="3" id="KW-0479">Metal-binding</keyword>
<feature type="domain" description="RING-type" evidence="10">
    <location>
        <begin position="35"/>
        <end position="78"/>
    </location>
</feature>
<keyword evidence="4 9" id="KW-0863">Zinc-finger</keyword>
<keyword evidence="12" id="KW-1185">Reference proteome</keyword>
<dbReference type="CDD" id="cd16456">
    <property type="entry name" value="RING-H2_APC11"/>
    <property type="match status" value="1"/>
</dbReference>
<dbReference type="Gene3D" id="3.30.40.10">
    <property type="entry name" value="Zinc/RING finger domain, C3HC4 (zinc finger)"/>
    <property type="match status" value="1"/>
</dbReference>
<dbReference type="EMBL" id="KV440976">
    <property type="protein sequence ID" value="OAD76471.1"/>
    <property type="molecule type" value="Genomic_DNA"/>
</dbReference>
<dbReference type="InterPro" id="IPR001841">
    <property type="entry name" value="Znf_RING"/>
</dbReference>
<evidence type="ECO:0000313" key="12">
    <source>
        <dbReference type="Proteomes" id="UP000077315"/>
    </source>
</evidence>
<keyword evidence="7" id="KW-0862">Zinc</keyword>
<evidence type="ECO:0000256" key="1">
    <source>
        <dbReference type="ARBA" id="ARBA00013928"/>
    </source>
</evidence>
<dbReference type="Pfam" id="PF12861">
    <property type="entry name" value="zf-ANAPC11"/>
    <property type="match status" value="1"/>
</dbReference>
<protein>
    <recommendedName>
        <fullName evidence="1">Anaphase-promoting complex subunit 11</fullName>
    </recommendedName>
</protein>
<evidence type="ECO:0000259" key="10">
    <source>
        <dbReference type="PROSITE" id="PS50089"/>
    </source>
</evidence>
<name>A0A163AXL1_PHYB8</name>
<evidence type="ECO:0000256" key="6">
    <source>
        <dbReference type="ARBA" id="ARBA00022786"/>
    </source>
</evidence>
<evidence type="ECO:0000313" key="11">
    <source>
        <dbReference type="EMBL" id="OAD76471.1"/>
    </source>
</evidence>
<proteinExistence type="predicted"/>
<accession>A0A163AXL1</accession>
<dbReference type="InterPro" id="IPR013083">
    <property type="entry name" value="Znf_RING/FYVE/PHD"/>
</dbReference>
<dbReference type="InParanoid" id="A0A163AXL1"/>
<dbReference type="PANTHER" id="PTHR11210">
    <property type="entry name" value="RING BOX"/>
    <property type="match status" value="1"/>
</dbReference>
<gene>
    <name evidence="11" type="ORF">PHYBLDRAFT_110497</name>
</gene>
<dbReference type="GO" id="GO:0097602">
    <property type="term" value="F:cullin family protein binding"/>
    <property type="evidence" value="ECO:0007669"/>
    <property type="project" value="InterPro"/>
</dbReference>